<organism evidence="1 2">
    <name type="scientific">Metapseudomonas resinovorans</name>
    <name type="common">Pseudomonas resinovorans</name>
    <dbReference type="NCBI Taxonomy" id="53412"/>
    <lineage>
        <taxon>Bacteria</taxon>
        <taxon>Pseudomonadati</taxon>
        <taxon>Pseudomonadota</taxon>
        <taxon>Gammaproteobacteria</taxon>
        <taxon>Pseudomonadales</taxon>
        <taxon>Pseudomonadaceae</taxon>
        <taxon>Metapseudomonas</taxon>
    </lineage>
</organism>
<evidence type="ECO:0000313" key="1">
    <source>
        <dbReference type="EMBL" id="MDA8483677.1"/>
    </source>
</evidence>
<dbReference type="Proteomes" id="UP001211689">
    <property type="component" value="Unassembled WGS sequence"/>
</dbReference>
<dbReference type="EMBL" id="JANEWF010000009">
    <property type="protein sequence ID" value="MDA8483677.1"/>
    <property type="molecule type" value="Genomic_DNA"/>
</dbReference>
<evidence type="ECO:0000313" key="2">
    <source>
        <dbReference type="Proteomes" id="UP001211689"/>
    </source>
</evidence>
<proteinExistence type="predicted"/>
<comment type="caution">
    <text evidence="1">The sequence shown here is derived from an EMBL/GenBank/DDBJ whole genome shotgun (WGS) entry which is preliminary data.</text>
</comment>
<reference evidence="1 2" key="1">
    <citation type="submission" date="2022-07" db="EMBL/GenBank/DDBJ databases">
        <title>Genome Analysis of Selected Gammaproteobacteria from Nigerian Food snails.</title>
        <authorList>
            <person name="Okafor A.C."/>
        </authorList>
    </citation>
    <scope>NUCLEOTIDE SEQUENCE [LARGE SCALE GENOMIC DNA]</scope>
    <source>
        <strain evidence="1 2">Awg 2</strain>
    </source>
</reference>
<protein>
    <submittedName>
        <fullName evidence="1">Uncharacterized protein</fullName>
    </submittedName>
</protein>
<gene>
    <name evidence="1" type="ORF">NNO07_11395</name>
</gene>
<keyword evidence="2" id="KW-1185">Reference proteome</keyword>
<name>A0ABT4Y4V3_METRE</name>
<accession>A0ABT4Y4V3</accession>
<sequence length="109" mass="12720">MTDPRLLCEHEPSLTELLFPEETIFKSSLPAAADRREIPDTPWIEYVAGQWVVLKRRRDVPQERRGFHVMRKHIEKLLDQGWSITGRDPVRLERHQQVKIVKGGVLIDG</sequence>
<dbReference type="RefSeq" id="WP_271470833.1">
    <property type="nucleotide sequence ID" value="NZ_JANEWF010000009.1"/>
</dbReference>